<accession>A0A967ADB9</accession>
<sequence>MEYALLFIGLVLLLAGLIGSFLPVIPGPPLAWLGLLCIYLIPQIPTNYWLLGITFALTLIISIADYLMPGYYSKKKGGSKYASWGSTLGLLIGLIFFPPLGLIIGAFLGAFLGEIIFNRQATTQQAYNSAVGAFIGFLASTLIKFMLCLCLLIIYLIKLFEFRELLF</sequence>
<dbReference type="RefSeq" id="WP_166400441.1">
    <property type="nucleotide sequence ID" value="NZ_JAANAS010000054.1"/>
</dbReference>
<keyword evidence="3" id="KW-1185">Reference proteome</keyword>
<keyword evidence="1" id="KW-1133">Transmembrane helix</keyword>
<dbReference type="AlphaFoldDB" id="A0A967ADB9"/>
<keyword evidence="1" id="KW-0812">Transmembrane</keyword>
<dbReference type="Pfam" id="PF04306">
    <property type="entry name" value="DUF456"/>
    <property type="match status" value="1"/>
</dbReference>
<evidence type="ECO:0000313" key="2">
    <source>
        <dbReference type="EMBL" id="NGZ90189.1"/>
    </source>
</evidence>
<gene>
    <name evidence="2" type="ORF">G7034_07980</name>
</gene>
<feature type="transmembrane region" description="Helical" evidence="1">
    <location>
        <begin position="49"/>
        <end position="67"/>
    </location>
</feature>
<feature type="transmembrane region" description="Helical" evidence="1">
    <location>
        <begin position="88"/>
        <end position="113"/>
    </location>
</feature>
<keyword evidence="1" id="KW-0472">Membrane</keyword>
<dbReference type="PANTHER" id="PTHR39165:SF1">
    <property type="entry name" value="DUF456 DOMAIN-CONTAINING PROTEIN"/>
    <property type="match status" value="1"/>
</dbReference>
<dbReference type="PANTHER" id="PTHR39165">
    <property type="entry name" value="IG HYPOTHETICAL 17883"/>
    <property type="match status" value="1"/>
</dbReference>
<dbReference type="InterPro" id="IPR007403">
    <property type="entry name" value="DUF456"/>
</dbReference>
<dbReference type="Proteomes" id="UP000643701">
    <property type="component" value="Unassembled WGS sequence"/>
</dbReference>
<feature type="transmembrane region" description="Helical" evidence="1">
    <location>
        <begin position="133"/>
        <end position="157"/>
    </location>
</feature>
<comment type="caution">
    <text evidence="2">The sequence shown here is derived from an EMBL/GenBank/DDBJ whole genome shotgun (WGS) entry which is preliminary data.</text>
</comment>
<proteinExistence type="predicted"/>
<name>A0A967ADB9_9FLAO</name>
<evidence type="ECO:0000313" key="3">
    <source>
        <dbReference type="Proteomes" id="UP000643701"/>
    </source>
</evidence>
<dbReference type="EMBL" id="JAANAS010000054">
    <property type="protein sequence ID" value="NGZ90189.1"/>
    <property type="molecule type" value="Genomic_DNA"/>
</dbReference>
<organism evidence="2 3">
    <name type="scientific">Psychroflexus maritimus</name>
    <dbReference type="NCBI Taxonomy" id="2714865"/>
    <lineage>
        <taxon>Bacteria</taxon>
        <taxon>Pseudomonadati</taxon>
        <taxon>Bacteroidota</taxon>
        <taxon>Flavobacteriia</taxon>
        <taxon>Flavobacteriales</taxon>
        <taxon>Flavobacteriaceae</taxon>
        <taxon>Psychroflexus</taxon>
    </lineage>
</organism>
<reference evidence="2" key="1">
    <citation type="submission" date="2020-03" db="EMBL/GenBank/DDBJ databases">
        <title>Psychroflexus Maritimus sp. nov., isolate from marine sediment.</title>
        <authorList>
            <person name="Zhong Y.-L."/>
        </authorList>
    </citation>
    <scope>NUCLEOTIDE SEQUENCE</scope>
    <source>
        <strain evidence="2">C1</strain>
    </source>
</reference>
<protein>
    <submittedName>
        <fullName evidence="2">DUF456 domain-containing protein</fullName>
    </submittedName>
</protein>
<evidence type="ECO:0000256" key="1">
    <source>
        <dbReference type="SAM" id="Phobius"/>
    </source>
</evidence>